<feature type="transmembrane region" description="Helical" evidence="7">
    <location>
        <begin position="12"/>
        <end position="31"/>
    </location>
</feature>
<accession>A0A6L3VSR8</accession>
<proteinExistence type="inferred from homology"/>
<evidence type="ECO:0000256" key="5">
    <source>
        <dbReference type="ARBA" id="ARBA00022989"/>
    </source>
</evidence>
<keyword evidence="5 7" id="KW-1133">Transmembrane helix</keyword>
<dbReference type="AlphaFoldDB" id="A0A6L3VSR8"/>
<comment type="caution">
    <text evidence="8">The sequence shown here is derived from an EMBL/GenBank/DDBJ whole genome shotgun (WGS) entry which is preliminary data.</text>
</comment>
<comment type="similarity">
    <text evidence="2">Belongs to the DoxX family.</text>
</comment>
<dbReference type="PANTHER" id="PTHR33452">
    <property type="entry name" value="OXIDOREDUCTASE CATD-RELATED"/>
    <property type="match status" value="1"/>
</dbReference>
<dbReference type="InterPro" id="IPR051907">
    <property type="entry name" value="DoxX-like_oxidoreductase"/>
</dbReference>
<evidence type="ECO:0000256" key="4">
    <source>
        <dbReference type="ARBA" id="ARBA00022692"/>
    </source>
</evidence>
<evidence type="ECO:0000256" key="3">
    <source>
        <dbReference type="ARBA" id="ARBA00022475"/>
    </source>
</evidence>
<evidence type="ECO:0000313" key="8">
    <source>
        <dbReference type="EMBL" id="KAB2379094.1"/>
    </source>
</evidence>
<gene>
    <name evidence="8" type="ORF">F9B16_21875</name>
</gene>
<sequence length="156" mass="16347">MLPARRHPLLPDAGLLIGRLALGAIFIAHGWQKLHDTGHAAVAAQFDGRGIPMPGASAYFGTWVELAGGVALVLGVLLPVAGVLIAVDMAGAFWFVHKDHGLFSEKGGYEYVLMLGAAALLFALAGGGRFSLDAALWGRLARRNGTEVPGREPARV</sequence>
<evidence type="ECO:0000256" key="6">
    <source>
        <dbReference type="ARBA" id="ARBA00023136"/>
    </source>
</evidence>
<feature type="transmembrane region" description="Helical" evidence="7">
    <location>
        <begin position="70"/>
        <end position="96"/>
    </location>
</feature>
<feature type="transmembrane region" description="Helical" evidence="7">
    <location>
        <begin position="108"/>
        <end position="127"/>
    </location>
</feature>
<comment type="subcellular location">
    <subcellularLocation>
        <location evidence="1">Cell membrane</location>
        <topology evidence="1">Multi-pass membrane protein</topology>
    </subcellularLocation>
</comment>
<keyword evidence="6 7" id="KW-0472">Membrane</keyword>
<reference evidence="8 9" key="1">
    <citation type="submission" date="2019-09" db="EMBL/GenBank/DDBJ databases">
        <title>Actinomadura physcomitrii sp. nov., a novel actinomycete isolated from moss [Physcomitrium sphaericum (Ludw) Fuernr].</title>
        <authorList>
            <person name="Liu C."/>
            <person name="Zhuang X."/>
        </authorList>
    </citation>
    <scope>NUCLEOTIDE SEQUENCE [LARGE SCALE GENOMIC DNA]</scope>
    <source>
        <strain evidence="8 9">CYP1-1B</strain>
    </source>
</reference>
<evidence type="ECO:0000256" key="7">
    <source>
        <dbReference type="SAM" id="Phobius"/>
    </source>
</evidence>
<evidence type="ECO:0000256" key="2">
    <source>
        <dbReference type="ARBA" id="ARBA00006679"/>
    </source>
</evidence>
<dbReference type="EMBL" id="WBMR01000063">
    <property type="protein sequence ID" value="KAB2379094.1"/>
    <property type="molecule type" value="Genomic_DNA"/>
</dbReference>
<organism evidence="8 9">
    <name type="scientific">Actinomadura montaniterrae</name>
    <dbReference type="NCBI Taxonomy" id="1803903"/>
    <lineage>
        <taxon>Bacteria</taxon>
        <taxon>Bacillati</taxon>
        <taxon>Actinomycetota</taxon>
        <taxon>Actinomycetes</taxon>
        <taxon>Streptosporangiales</taxon>
        <taxon>Thermomonosporaceae</taxon>
        <taxon>Actinomadura</taxon>
    </lineage>
</organism>
<keyword evidence="3" id="KW-1003">Cell membrane</keyword>
<protein>
    <submittedName>
        <fullName evidence="8">DoxX family protein</fullName>
    </submittedName>
</protein>
<dbReference type="RefSeq" id="WP_151541971.1">
    <property type="nucleotide sequence ID" value="NZ_WBMR01000063.1"/>
</dbReference>
<dbReference type="Pfam" id="PF07681">
    <property type="entry name" value="DoxX"/>
    <property type="match status" value="1"/>
</dbReference>
<keyword evidence="9" id="KW-1185">Reference proteome</keyword>
<name>A0A6L3VSR8_9ACTN</name>
<dbReference type="GO" id="GO:0005886">
    <property type="term" value="C:plasma membrane"/>
    <property type="evidence" value="ECO:0007669"/>
    <property type="project" value="UniProtKB-SubCell"/>
</dbReference>
<dbReference type="PANTHER" id="PTHR33452:SF1">
    <property type="entry name" value="INNER MEMBRANE PROTEIN YPHA-RELATED"/>
    <property type="match status" value="1"/>
</dbReference>
<evidence type="ECO:0000313" key="9">
    <source>
        <dbReference type="Proteomes" id="UP000483004"/>
    </source>
</evidence>
<dbReference type="Proteomes" id="UP000483004">
    <property type="component" value="Unassembled WGS sequence"/>
</dbReference>
<dbReference type="OrthoDB" id="1122432at2"/>
<keyword evidence="4 7" id="KW-0812">Transmembrane</keyword>
<evidence type="ECO:0000256" key="1">
    <source>
        <dbReference type="ARBA" id="ARBA00004651"/>
    </source>
</evidence>
<dbReference type="InterPro" id="IPR032808">
    <property type="entry name" value="DoxX"/>
</dbReference>